<accession>A0A8J3ZYY3</accession>
<dbReference type="AlphaFoldDB" id="A0A8J3ZYY3"/>
<feature type="compositionally biased region" description="Polar residues" evidence="1">
    <location>
        <begin position="27"/>
        <end position="39"/>
    </location>
</feature>
<keyword evidence="3" id="KW-1185">Reference proteome</keyword>
<organism evidence="2 3">
    <name type="scientific">Virgisporangium ochraceum</name>
    <dbReference type="NCBI Taxonomy" id="65505"/>
    <lineage>
        <taxon>Bacteria</taxon>
        <taxon>Bacillati</taxon>
        <taxon>Actinomycetota</taxon>
        <taxon>Actinomycetes</taxon>
        <taxon>Micromonosporales</taxon>
        <taxon>Micromonosporaceae</taxon>
        <taxon>Virgisporangium</taxon>
    </lineage>
</organism>
<comment type="caution">
    <text evidence="2">The sequence shown here is derived from an EMBL/GenBank/DDBJ whole genome shotgun (WGS) entry which is preliminary data.</text>
</comment>
<feature type="region of interest" description="Disordered" evidence="1">
    <location>
        <begin position="26"/>
        <end position="62"/>
    </location>
</feature>
<name>A0A8J3ZYY3_9ACTN</name>
<gene>
    <name evidence="2" type="ORF">Voc01_076510</name>
</gene>
<sequence>MRSVRTSPPPRYIHIIATGPIVHTDVSGWNTGTPRTTAIRNPAGGPGRSSLSAAATAAATTV</sequence>
<evidence type="ECO:0000313" key="2">
    <source>
        <dbReference type="EMBL" id="GIJ72734.1"/>
    </source>
</evidence>
<dbReference type="EMBL" id="BOPH01000105">
    <property type="protein sequence ID" value="GIJ72734.1"/>
    <property type="molecule type" value="Genomic_DNA"/>
</dbReference>
<evidence type="ECO:0000256" key="1">
    <source>
        <dbReference type="SAM" id="MobiDB-lite"/>
    </source>
</evidence>
<reference evidence="2" key="1">
    <citation type="submission" date="2021-01" db="EMBL/GenBank/DDBJ databases">
        <title>Whole genome shotgun sequence of Virgisporangium ochraceum NBRC 16418.</title>
        <authorList>
            <person name="Komaki H."/>
            <person name="Tamura T."/>
        </authorList>
    </citation>
    <scope>NUCLEOTIDE SEQUENCE</scope>
    <source>
        <strain evidence="2">NBRC 16418</strain>
    </source>
</reference>
<protein>
    <submittedName>
        <fullName evidence="2">Uncharacterized protein</fullName>
    </submittedName>
</protein>
<proteinExistence type="predicted"/>
<dbReference type="Proteomes" id="UP000635606">
    <property type="component" value="Unassembled WGS sequence"/>
</dbReference>
<feature type="compositionally biased region" description="Low complexity" evidence="1">
    <location>
        <begin position="53"/>
        <end position="62"/>
    </location>
</feature>
<evidence type="ECO:0000313" key="3">
    <source>
        <dbReference type="Proteomes" id="UP000635606"/>
    </source>
</evidence>